<dbReference type="GO" id="GO:0006351">
    <property type="term" value="P:DNA-templated transcription"/>
    <property type="evidence" value="ECO:0007669"/>
    <property type="project" value="InterPro"/>
</dbReference>
<dbReference type="SMART" id="SM00906">
    <property type="entry name" value="Fungal_trans"/>
    <property type="match status" value="1"/>
</dbReference>
<keyword evidence="8" id="KW-0812">Transmembrane</keyword>
<evidence type="ECO:0000256" key="4">
    <source>
        <dbReference type="ARBA" id="ARBA00023125"/>
    </source>
</evidence>
<keyword evidence="11" id="KW-1185">Reference proteome</keyword>
<gene>
    <name evidence="10" type="ORF">RCC_10473</name>
</gene>
<dbReference type="GO" id="GO:0005634">
    <property type="term" value="C:nucleus"/>
    <property type="evidence" value="ECO:0007669"/>
    <property type="project" value="UniProtKB-SubCell"/>
</dbReference>
<reference evidence="10 11" key="1">
    <citation type="submission" date="2016-03" db="EMBL/GenBank/DDBJ databases">
        <authorList>
            <person name="Ploux O."/>
        </authorList>
    </citation>
    <scope>NUCLEOTIDE SEQUENCE [LARGE SCALE GENOMIC DNA]</scope>
    <source>
        <strain evidence="10 11">URUG2</strain>
    </source>
</reference>
<name>A0A2D3VFQ5_9PEZI</name>
<accession>A0A2D3VFQ5</accession>
<keyword evidence="5" id="KW-0804">Transcription</keyword>
<feature type="domain" description="Zn(2)-C6 fungal-type" evidence="9">
    <location>
        <begin position="32"/>
        <end position="61"/>
    </location>
</feature>
<dbReference type="CDD" id="cd00067">
    <property type="entry name" value="GAL4"/>
    <property type="match status" value="1"/>
</dbReference>
<protein>
    <recommendedName>
        <fullName evidence="9">Zn(2)-C6 fungal-type domain-containing protein</fullName>
    </recommendedName>
</protein>
<feature type="region of interest" description="Disordered" evidence="7">
    <location>
        <begin position="1"/>
        <end position="31"/>
    </location>
</feature>
<dbReference type="CDD" id="cd12148">
    <property type="entry name" value="fungal_TF_MHR"/>
    <property type="match status" value="1"/>
</dbReference>
<organism evidence="10 11">
    <name type="scientific">Ramularia collo-cygni</name>
    <dbReference type="NCBI Taxonomy" id="112498"/>
    <lineage>
        <taxon>Eukaryota</taxon>
        <taxon>Fungi</taxon>
        <taxon>Dikarya</taxon>
        <taxon>Ascomycota</taxon>
        <taxon>Pezizomycotina</taxon>
        <taxon>Dothideomycetes</taxon>
        <taxon>Dothideomycetidae</taxon>
        <taxon>Mycosphaerellales</taxon>
        <taxon>Mycosphaerellaceae</taxon>
        <taxon>Ramularia</taxon>
    </lineage>
</organism>
<comment type="subcellular location">
    <subcellularLocation>
        <location evidence="1">Nucleus</location>
    </subcellularLocation>
</comment>
<dbReference type="Pfam" id="PF00172">
    <property type="entry name" value="Zn_clus"/>
    <property type="match status" value="1"/>
</dbReference>
<keyword evidence="4" id="KW-0238">DNA-binding</keyword>
<evidence type="ECO:0000256" key="2">
    <source>
        <dbReference type="ARBA" id="ARBA00022723"/>
    </source>
</evidence>
<evidence type="ECO:0000256" key="8">
    <source>
        <dbReference type="SAM" id="Phobius"/>
    </source>
</evidence>
<keyword evidence="6" id="KW-0539">Nucleus</keyword>
<dbReference type="SMART" id="SM00066">
    <property type="entry name" value="GAL4"/>
    <property type="match status" value="1"/>
</dbReference>
<dbReference type="PROSITE" id="PS50048">
    <property type="entry name" value="ZN2_CY6_FUNGAL_2"/>
    <property type="match status" value="1"/>
</dbReference>
<dbReference type="RefSeq" id="XP_023631469.1">
    <property type="nucleotide sequence ID" value="XM_023775701.1"/>
</dbReference>
<evidence type="ECO:0000313" key="10">
    <source>
        <dbReference type="EMBL" id="CZT24745.1"/>
    </source>
</evidence>
<keyword evidence="8" id="KW-0472">Membrane</keyword>
<evidence type="ECO:0000256" key="3">
    <source>
        <dbReference type="ARBA" id="ARBA00023015"/>
    </source>
</evidence>
<dbReference type="Gene3D" id="4.10.240.10">
    <property type="entry name" value="Zn(2)-C6 fungal-type DNA-binding domain"/>
    <property type="match status" value="1"/>
</dbReference>
<sequence length="683" mass="75873">MPSHPTAPSPSAGSATTSPDVRNAKRQKVTRACDSCKSRKRRCTGDLPCRVCLNSGASCTYLASYTRGRFVRPQSVGDNPVSPGAVTPSINYIQRVDDNDTTAGASRAVSPEAAGSALTTGQYSGPTSSYTFLRRAWKRFSHDAGGTIDTSKGVPTEQPVPSTNVSIFAFGDRFAPQVDVRDFHLPERTVGVNLVDQYFDLAMPTYRFFHRQTVLQWLDAYYRQEEAEADGEHLLPARQAAVLLILATSWVFNEMNEDRSLPFASGDAWCESESMFRVAQNKLSEERGRPTLESVQARLASVLYLLQVSRPNQAHYLFGTTVQLAMSIGLHRASAGFVGQQDRITRECRKRTFWAASTLDTYLCAILGRPPLIHLDDVDQNFPDAIDDEDLVEREISLGGQPPRDSVIQASICHAQIARIVKRAFRDQYSVHRRTADQKLASVIQLNAEIKSWHASLPIILSGTIRPTSLVPVFRRQVAVLELAHSHARMLINRPSCLLETTQADVQQLQIDECVSAAKSTMDIVSAASLSKHNVLWYTQFVMFNALSIVYVYLIERKPGNRLYLTPSKYDLEDLLRQAENVQKHLIEATQGNAPSLGYGVVLEELLREVKRVDIGPTGERLHSSDAVDSLSNDSAHPAHTSVESSLATCRLDMMDAFAEFPTDEDLWLTLDSFPYADYGQLR</sequence>
<dbReference type="GO" id="GO:0045944">
    <property type="term" value="P:positive regulation of transcription by RNA polymerase II"/>
    <property type="evidence" value="ECO:0007669"/>
    <property type="project" value="TreeGrafter"/>
</dbReference>
<evidence type="ECO:0000256" key="5">
    <source>
        <dbReference type="ARBA" id="ARBA00023163"/>
    </source>
</evidence>
<feature type="compositionally biased region" description="Low complexity" evidence="7">
    <location>
        <begin position="9"/>
        <end position="19"/>
    </location>
</feature>
<feature type="transmembrane region" description="Helical" evidence="8">
    <location>
        <begin position="535"/>
        <end position="554"/>
    </location>
</feature>
<dbReference type="STRING" id="112498.A0A2D3VFQ5"/>
<dbReference type="PANTHER" id="PTHR47540">
    <property type="entry name" value="THIAMINE REPRESSIBLE GENES REGULATORY PROTEIN THI5"/>
    <property type="match status" value="1"/>
</dbReference>
<dbReference type="InterPro" id="IPR036864">
    <property type="entry name" value="Zn2-C6_fun-type_DNA-bd_sf"/>
</dbReference>
<dbReference type="SUPFAM" id="SSF57701">
    <property type="entry name" value="Zn2/Cys6 DNA-binding domain"/>
    <property type="match status" value="1"/>
</dbReference>
<evidence type="ECO:0000256" key="1">
    <source>
        <dbReference type="ARBA" id="ARBA00004123"/>
    </source>
</evidence>
<dbReference type="OrthoDB" id="3037908at2759"/>
<keyword evidence="8" id="KW-1133">Transmembrane helix</keyword>
<dbReference type="InterPro" id="IPR001138">
    <property type="entry name" value="Zn2Cys6_DnaBD"/>
</dbReference>
<dbReference type="Pfam" id="PF04082">
    <property type="entry name" value="Fungal_trans"/>
    <property type="match status" value="1"/>
</dbReference>
<dbReference type="PROSITE" id="PS00463">
    <property type="entry name" value="ZN2_CY6_FUNGAL_1"/>
    <property type="match status" value="1"/>
</dbReference>
<feature type="region of interest" description="Disordered" evidence="7">
    <location>
        <begin position="102"/>
        <end position="124"/>
    </location>
</feature>
<dbReference type="GeneID" id="35605515"/>
<evidence type="ECO:0000313" key="11">
    <source>
        <dbReference type="Proteomes" id="UP000225277"/>
    </source>
</evidence>
<dbReference type="GO" id="GO:0000981">
    <property type="term" value="F:DNA-binding transcription factor activity, RNA polymerase II-specific"/>
    <property type="evidence" value="ECO:0007669"/>
    <property type="project" value="InterPro"/>
</dbReference>
<dbReference type="GO" id="GO:0043565">
    <property type="term" value="F:sequence-specific DNA binding"/>
    <property type="evidence" value="ECO:0007669"/>
    <property type="project" value="TreeGrafter"/>
</dbReference>
<keyword evidence="2" id="KW-0479">Metal-binding</keyword>
<keyword evidence="3" id="KW-0805">Transcription regulation</keyword>
<dbReference type="Proteomes" id="UP000225277">
    <property type="component" value="Unassembled WGS sequence"/>
</dbReference>
<dbReference type="PANTHER" id="PTHR47540:SF3">
    <property type="entry name" value="ZN(II)2CYS6 TRANSCRIPTION FACTOR (EUROFUNG)"/>
    <property type="match status" value="1"/>
</dbReference>
<dbReference type="InterPro" id="IPR051711">
    <property type="entry name" value="Stress_Response_Reg"/>
</dbReference>
<dbReference type="InterPro" id="IPR007219">
    <property type="entry name" value="XnlR_reg_dom"/>
</dbReference>
<evidence type="ECO:0000256" key="7">
    <source>
        <dbReference type="SAM" id="MobiDB-lite"/>
    </source>
</evidence>
<dbReference type="EMBL" id="FJUY01000022">
    <property type="protein sequence ID" value="CZT24745.1"/>
    <property type="molecule type" value="Genomic_DNA"/>
</dbReference>
<evidence type="ECO:0000256" key="6">
    <source>
        <dbReference type="ARBA" id="ARBA00023242"/>
    </source>
</evidence>
<proteinExistence type="predicted"/>
<dbReference type="GO" id="GO:0008270">
    <property type="term" value="F:zinc ion binding"/>
    <property type="evidence" value="ECO:0007669"/>
    <property type="project" value="InterPro"/>
</dbReference>
<evidence type="ECO:0000259" key="9">
    <source>
        <dbReference type="PROSITE" id="PS50048"/>
    </source>
</evidence>
<dbReference type="AlphaFoldDB" id="A0A2D3VFQ5"/>